<dbReference type="InterPro" id="IPR001343">
    <property type="entry name" value="Hemolysn_Ca-bd"/>
</dbReference>
<feature type="signal peptide" evidence="3">
    <location>
        <begin position="1"/>
        <end position="27"/>
    </location>
</feature>
<dbReference type="PANTHER" id="PTHR38340">
    <property type="entry name" value="S-LAYER PROTEIN"/>
    <property type="match status" value="1"/>
</dbReference>
<dbReference type="EMBL" id="JBHRZH010000005">
    <property type="protein sequence ID" value="MFC3760288.1"/>
    <property type="molecule type" value="Genomic_DNA"/>
</dbReference>
<accession>A0ABV7Y5G1</accession>
<dbReference type="InterPro" id="IPR011049">
    <property type="entry name" value="Serralysin-like_metalloprot_C"/>
</dbReference>
<evidence type="ECO:0000313" key="4">
    <source>
        <dbReference type="EMBL" id="MFC3760288.1"/>
    </source>
</evidence>
<gene>
    <name evidence="4" type="ORF">ACFOUW_05525</name>
</gene>
<dbReference type="PRINTS" id="PR00313">
    <property type="entry name" value="CABNDNGRPT"/>
</dbReference>
<comment type="caution">
    <text evidence="4">The sequence shown here is derived from an EMBL/GenBank/DDBJ whole genome shotgun (WGS) entry which is preliminary data.</text>
</comment>
<dbReference type="Pfam" id="PF00353">
    <property type="entry name" value="HemolysinCabind"/>
    <property type="match status" value="5"/>
</dbReference>
<reference evidence="5" key="1">
    <citation type="journal article" date="2019" name="Int. J. Syst. Evol. Microbiol.">
        <title>The Global Catalogue of Microorganisms (GCM) 10K type strain sequencing project: providing services to taxonomists for standard genome sequencing and annotation.</title>
        <authorList>
            <consortium name="The Broad Institute Genomics Platform"/>
            <consortium name="The Broad Institute Genome Sequencing Center for Infectious Disease"/>
            <person name="Wu L."/>
            <person name="Ma J."/>
        </authorList>
    </citation>
    <scope>NUCLEOTIDE SEQUENCE [LARGE SCALE GENOMIC DNA]</scope>
    <source>
        <strain evidence="5">CGMCC 4.7241</strain>
    </source>
</reference>
<proteinExistence type="predicted"/>
<evidence type="ECO:0000256" key="2">
    <source>
        <dbReference type="ARBA" id="ARBA00022525"/>
    </source>
</evidence>
<organism evidence="4 5">
    <name type="scientific">Tenggerimyces flavus</name>
    <dbReference type="NCBI Taxonomy" id="1708749"/>
    <lineage>
        <taxon>Bacteria</taxon>
        <taxon>Bacillati</taxon>
        <taxon>Actinomycetota</taxon>
        <taxon>Actinomycetes</taxon>
        <taxon>Propionibacteriales</taxon>
        <taxon>Nocardioidaceae</taxon>
        <taxon>Tenggerimyces</taxon>
    </lineage>
</organism>
<protein>
    <submittedName>
        <fullName evidence="4">Calcium-binding protein</fullName>
    </submittedName>
</protein>
<dbReference type="InterPro" id="IPR050557">
    <property type="entry name" value="RTX_toxin/Mannuronan_C5-epim"/>
</dbReference>
<feature type="chain" id="PRO_5047539036" evidence="3">
    <location>
        <begin position="28"/>
        <end position="529"/>
    </location>
</feature>
<dbReference type="RefSeq" id="WP_205122652.1">
    <property type="nucleotide sequence ID" value="NZ_JAFBCM010000001.1"/>
</dbReference>
<comment type="subcellular location">
    <subcellularLocation>
        <location evidence="1">Secreted</location>
    </subcellularLocation>
</comment>
<keyword evidence="2" id="KW-0964">Secreted</keyword>
<sequence length="529" mass="53344">MRIVRRLAVGLVVGAGMVAGTSVPAHAAPIATFGAGVLTVFGDNLDNSFTVSRGTTGTILVNGGAVPVSGGTPRIENTTLIQVFGQGGNDTLTLSELNGPLPRANLFGSAGNDTLTGGAGADQLFGQVGNDTLNGAGGSDFLFGGSENDTLVGGRGADQVFGEAGTDRLVWNPGDDRDALEGGAGTDTVEVNGEESAERFTATAVGTRVRFDRLGAAPFALDIGSSEELSLVARGGDDTFDAVGNPAIKLQVDGGAGNDTLTGGNGVDVFLGGDGIDVVDGRQGNDVAFLGPGDDVFVWNPGDGSDVVEGQDGTDELGFNGNAANEKFEASANGGRVRFTRDVGFIVMDLNDVESIAANPLGGADTVTVQDLSGTDLATFHAQLTGLLGGEVADRAPDNVIVRGTNGDDVVIAHGDSELVSVEGLATQVNVVTGEPGDRLAFSALFGDDVLDATGLTSTAPQLEADGGEGDDVLIGGDGPDILRGGPGDDVLLGGPGRDTIDGGEGDDVELELRGREWLIQHGKSDVLP</sequence>
<keyword evidence="3" id="KW-0732">Signal</keyword>
<evidence type="ECO:0000313" key="5">
    <source>
        <dbReference type="Proteomes" id="UP001595699"/>
    </source>
</evidence>
<dbReference type="Gene3D" id="2.150.10.10">
    <property type="entry name" value="Serralysin-like metalloprotease, C-terminal"/>
    <property type="match status" value="2"/>
</dbReference>
<dbReference type="SUPFAM" id="SSF51120">
    <property type="entry name" value="beta-Roll"/>
    <property type="match status" value="3"/>
</dbReference>
<dbReference type="InterPro" id="IPR018511">
    <property type="entry name" value="Hemolysin-typ_Ca-bd_CS"/>
</dbReference>
<evidence type="ECO:0000256" key="1">
    <source>
        <dbReference type="ARBA" id="ARBA00004613"/>
    </source>
</evidence>
<dbReference type="Proteomes" id="UP001595699">
    <property type="component" value="Unassembled WGS sequence"/>
</dbReference>
<dbReference type="Gene3D" id="2.160.20.160">
    <property type="match status" value="1"/>
</dbReference>
<keyword evidence="5" id="KW-1185">Reference proteome</keyword>
<dbReference type="PANTHER" id="PTHR38340:SF1">
    <property type="entry name" value="S-LAYER PROTEIN"/>
    <property type="match status" value="1"/>
</dbReference>
<name>A0ABV7Y5G1_9ACTN</name>
<evidence type="ECO:0000256" key="3">
    <source>
        <dbReference type="SAM" id="SignalP"/>
    </source>
</evidence>
<dbReference type="PROSITE" id="PS00330">
    <property type="entry name" value="HEMOLYSIN_CALCIUM"/>
    <property type="match status" value="4"/>
</dbReference>